<dbReference type="Proteomes" id="UP000253495">
    <property type="component" value="Unassembled WGS sequence"/>
</dbReference>
<protein>
    <submittedName>
        <fullName evidence="1">Uncharacterized protein</fullName>
    </submittedName>
</protein>
<organism evidence="1 2">
    <name type="scientific">Halopolyspora algeriensis</name>
    <dbReference type="NCBI Taxonomy" id="1500506"/>
    <lineage>
        <taxon>Bacteria</taxon>
        <taxon>Bacillati</taxon>
        <taxon>Actinomycetota</taxon>
        <taxon>Actinomycetes</taxon>
        <taxon>Actinomycetes incertae sedis</taxon>
        <taxon>Halopolyspora</taxon>
    </lineage>
</organism>
<dbReference type="EMBL" id="QPJC01000001">
    <property type="protein sequence ID" value="RCW47150.1"/>
    <property type="molecule type" value="Genomic_DNA"/>
</dbReference>
<sequence>MVHRVGGRISEKTYLHRYAANMEKTAREP</sequence>
<name>A0A368W527_9ACTN</name>
<reference evidence="1 2" key="1">
    <citation type="submission" date="2018-07" db="EMBL/GenBank/DDBJ databases">
        <title>Genomic Encyclopedia of Type Strains, Phase III (KMG-III): the genomes of soil and plant-associated and newly described type strains.</title>
        <authorList>
            <person name="Whitman W."/>
        </authorList>
    </citation>
    <scope>NUCLEOTIDE SEQUENCE [LARGE SCALE GENOMIC DNA]</scope>
    <source>
        <strain evidence="1 2">CECT 8575</strain>
    </source>
</reference>
<proteinExistence type="predicted"/>
<gene>
    <name evidence="1" type="ORF">DFQ14_101494</name>
</gene>
<comment type="caution">
    <text evidence="1">The sequence shown here is derived from an EMBL/GenBank/DDBJ whole genome shotgun (WGS) entry which is preliminary data.</text>
</comment>
<dbReference type="AlphaFoldDB" id="A0A368W527"/>
<evidence type="ECO:0000313" key="2">
    <source>
        <dbReference type="Proteomes" id="UP000253495"/>
    </source>
</evidence>
<evidence type="ECO:0000313" key="1">
    <source>
        <dbReference type="EMBL" id="RCW47150.1"/>
    </source>
</evidence>
<accession>A0A368W527</accession>
<keyword evidence="2" id="KW-1185">Reference proteome</keyword>